<evidence type="ECO:0000313" key="2">
    <source>
        <dbReference type="EMBL" id="AST56941.1"/>
    </source>
</evidence>
<accession>A0A223HWU3</accession>
<name>A0A223HWU3_THETR</name>
<dbReference type="AlphaFoldDB" id="A0A223HWU3"/>
<dbReference type="EMBL" id="CP016893">
    <property type="protein sequence ID" value="AST56941.1"/>
    <property type="molecule type" value="Genomic_DNA"/>
</dbReference>
<evidence type="ECO:0000313" key="3">
    <source>
        <dbReference type="Proteomes" id="UP000214975"/>
    </source>
</evidence>
<evidence type="ECO:0000256" key="1">
    <source>
        <dbReference type="SAM" id="Phobius"/>
    </source>
</evidence>
<proteinExistence type="predicted"/>
<organism evidence="2 3">
    <name type="scientific">Thermoanaerobacterium thermosaccharolyticum</name>
    <name type="common">Clostridium thermosaccharolyticum</name>
    <dbReference type="NCBI Taxonomy" id="1517"/>
    <lineage>
        <taxon>Bacteria</taxon>
        <taxon>Bacillati</taxon>
        <taxon>Bacillota</taxon>
        <taxon>Clostridia</taxon>
        <taxon>Thermoanaerobacterales</taxon>
        <taxon>Thermoanaerobacteraceae</taxon>
        <taxon>Thermoanaerobacterium</taxon>
    </lineage>
</organism>
<feature type="transmembrane region" description="Helical" evidence="1">
    <location>
        <begin position="12"/>
        <end position="29"/>
    </location>
</feature>
<reference evidence="2 3" key="1">
    <citation type="submission" date="2016-08" db="EMBL/GenBank/DDBJ databases">
        <title>A novel genetic cassette of butanologenic Thermoanaerobacterium thermosaccharolyticum that directly convert cellulose to butanol.</title>
        <authorList>
            <person name="Li T."/>
            <person name="He J."/>
        </authorList>
    </citation>
    <scope>NUCLEOTIDE SEQUENCE [LARGE SCALE GENOMIC DNA]</scope>
    <source>
        <strain evidence="2 3">TG57</strain>
    </source>
</reference>
<protein>
    <submittedName>
        <fullName evidence="2">Uncharacterized protein</fullName>
    </submittedName>
</protein>
<gene>
    <name evidence="2" type="ORF">Thert_00793</name>
</gene>
<dbReference type="Proteomes" id="UP000214975">
    <property type="component" value="Chromosome"/>
</dbReference>
<keyword evidence="1" id="KW-0472">Membrane</keyword>
<keyword evidence="1" id="KW-0812">Transmembrane</keyword>
<keyword evidence="1" id="KW-1133">Transmembrane helix</keyword>
<sequence>MAGGDFIKNKRIIILCLIAVVVLSLFIYYDYYSYNKSHFQVYLYQTNDAPNLDYTTKSKHFKVNTTIEIGKNNNTKTNGIDSTGNIQKTQDSNEFTSLIYTIRVENISKKKLNNIKIVAFLDKGLEPYIFSGLLYFGTPIQQRIDLNVPNTKKKDNCIDVSRSTWLPNLSQIDADERQKVLDSIKKPIKLIIKWDGGEEDLLLQNFDIKMY</sequence>